<dbReference type="VEuPathDB" id="FungiDB:RhiirA1_455844"/>
<keyword evidence="1" id="KW-0472">Membrane</keyword>
<dbReference type="Proteomes" id="UP000234323">
    <property type="component" value="Unassembled WGS sequence"/>
</dbReference>
<organism evidence="2 3">
    <name type="scientific">Rhizophagus irregularis</name>
    <dbReference type="NCBI Taxonomy" id="588596"/>
    <lineage>
        <taxon>Eukaryota</taxon>
        <taxon>Fungi</taxon>
        <taxon>Fungi incertae sedis</taxon>
        <taxon>Mucoromycota</taxon>
        <taxon>Glomeromycotina</taxon>
        <taxon>Glomeromycetes</taxon>
        <taxon>Glomerales</taxon>
        <taxon>Glomeraceae</taxon>
        <taxon>Rhizophagus</taxon>
    </lineage>
</organism>
<dbReference type="EMBL" id="LLXI01002458">
    <property type="protein sequence ID" value="PKY57174.1"/>
    <property type="molecule type" value="Genomic_DNA"/>
</dbReference>
<keyword evidence="1" id="KW-1133">Transmembrane helix</keyword>
<dbReference type="AlphaFoldDB" id="A0A2I1HE79"/>
<name>A0A2I1HE79_9GLOM</name>
<feature type="transmembrane region" description="Helical" evidence="1">
    <location>
        <begin position="186"/>
        <end position="208"/>
    </location>
</feature>
<keyword evidence="3" id="KW-1185">Reference proteome</keyword>
<gene>
    <name evidence="2" type="ORF">RhiirA4_509242</name>
</gene>
<sequence>MCANDEIRVNARKFSLNNSLDIGYLNTSKLGGHCINHTLSVPITWKSDLTMYWMDVNIPFNSVDNSSINNNQLDDILESYYIDKNYNVHDSSIPNNILKLAIIVKIDMPDTRYNGCSSYNPKAFYFQPRQAFFIYVTPKFTDLEKGCIIDLDLQSEQLPLNLDTNIGLGIYINIPKYYEKLEIYGFYDFLSNIGGIYGILTGILLIIFGASKIGPWSLKHYILSSALCIGNSTKYFKDKYKKSLKYGGIPLVEEVKKRPGRKGSYSESLSSLEDRVQMLEDLLKDYYLDDSLF</sequence>
<dbReference type="VEuPathDB" id="FungiDB:FUN_004506"/>
<keyword evidence="1" id="KW-0812">Transmembrane</keyword>
<evidence type="ECO:0000256" key="1">
    <source>
        <dbReference type="SAM" id="Phobius"/>
    </source>
</evidence>
<proteinExistence type="predicted"/>
<accession>A0A2I1HE79</accession>
<comment type="caution">
    <text evidence="2">The sequence shown here is derived from an EMBL/GenBank/DDBJ whole genome shotgun (WGS) entry which is preliminary data.</text>
</comment>
<dbReference type="VEuPathDB" id="FungiDB:RhiirFUN_006666"/>
<evidence type="ECO:0000313" key="3">
    <source>
        <dbReference type="Proteomes" id="UP000234323"/>
    </source>
</evidence>
<evidence type="ECO:0000313" key="2">
    <source>
        <dbReference type="EMBL" id="PKY57174.1"/>
    </source>
</evidence>
<protein>
    <submittedName>
        <fullName evidence="2">Uncharacterized protein</fullName>
    </submittedName>
</protein>
<reference evidence="2 3" key="1">
    <citation type="submission" date="2015-10" db="EMBL/GenBank/DDBJ databases">
        <title>Genome analyses suggest a sexual origin of heterokaryosis in a supposedly ancient asexual fungus.</title>
        <authorList>
            <person name="Ropars J."/>
            <person name="Sedzielewska K."/>
            <person name="Noel J."/>
            <person name="Charron P."/>
            <person name="Farinelli L."/>
            <person name="Marton T."/>
            <person name="Kruger M."/>
            <person name="Pelin A."/>
            <person name="Brachmann A."/>
            <person name="Corradi N."/>
        </authorList>
    </citation>
    <scope>NUCLEOTIDE SEQUENCE [LARGE SCALE GENOMIC DNA]</scope>
    <source>
        <strain evidence="2 3">A4</strain>
    </source>
</reference>